<evidence type="ECO:0000313" key="3">
    <source>
        <dbReference type="EMBL" id="KAJ9557901.1"/>
    </source>
</evidence>
<evidence type="ECO:0000313" key="4">
    <source>
        <dbReference type="Proteomes" id="UP001172457"/>
    </source>
</evidence>
<accession>A0AA38WQP6</accession>
<comment type="caution">
    <text evidence="3">The sequence shown here is derived from an EMBL/GenBank/DDBJ whole genome shotgun (WGS) entry which is preliminary data.</text>
</comment>
<sequence length="346" mass="39514">MLLANIITQRILSIRILQIFPPAFFDIMIHLVMHLPEEAIQDGPVFMRWMYPFERYMKRLKNYVRNKARLEGSIAEGYVADEALTFCSRYLDGVPTRFNRPDRNEDAPIPTRELYVFQSVCTPISKGVDIKLDYTLQKTVDWFVLNNSPEIDNYKKSIVYEQQMNPNVVMSYLLWQMDQVMQALTPLHSQRCEDQYILATQAKQVFYLDDPSKSRQRGESSQNYWKVVQEVNHRKIWDRDIVVEDDEDDIVHDSNSSDLSLCAELDHLTYTSLSIGQSIEMAAVARGHGGDTGGDPPPSGNWLPPSGNCGGGGSKKGRGPARNVEMRAMWKKNGNRALPIEFDGVT</sequence>
<evidence type="ECO:0000256" key="1">
    <source>
        <dbReference type="SAM" id="MobiDB-lite"/>
    </source>
</evidence>
<name>A0AA38WQP6_9ASTR</name>
<reference evidence="3" key="1">
    <citation type="submission" date="2023-03" db="EMBL/GenBank/DDBJ databases">
        <title>Chromosome-scale reference genome and RAD-based genetic map of yellow starthistle (Centaurea solstitialis) reveal putative structural variation and QTLs associated with invader traits.</title>
        <authorList>
            <person name="Reatini B."/>
            <person name="Cang F.A."/>
            <person name="Jiang Q."/>
            <person name="Mckibben M.T.W."/>
            <person name="Barker M.S."/>
            <person name="Rieseberg L.H."/>
            <person name="Dlugosch K.M."/>
        </authorList>
    </citation>
    <scope>NUCLEOTIDE SEQUENCE</scope>
    <source>
        <strain evidence="3">CAN-66</strain>
        <tissue evidence="3">Leaf</tissue>
    </source>
</reference>
<dbReference type="PANTHER" id="PTHR48258:SF14">
    <property type="entry name" value="OS02G0583300 PROTEIN"/>
    <property type="match status" value="1"/>
</dbReference>
<gene>
    <name evidence="3" type="ORF">OSB04_012515</name>
</gene>
<dbReference type="EMBL" id="JARYMX010000003">
    <property type="protein sequence ID" value="KAJ9557901.1"/>
    <property type="molecule type" value="Genomic_DNA"/>
</dbReference>
<feature type="domain" description="DUF4218" evidence="2">
    <location>
        <begin position="15"/>
        <end position="104"/>
    </location>
</feature>
<keyword evidence="4" id="KW-1185">Reference proteome</keyword>
<dbReference type="Proteomes" id="UP001172457">
    <property type="component" value="Chromosome 3"/>
</dbReference>
<feature type="region of interest" description="Disordered" evidence="1">
    <location>
        <begin position="287"/>
        <end position="322"/>
    </location>
</feature>
<dbReference type="InterPro" id="IPR025452">
    <property type="entry name" value="DUF4218"/>
</dbReference>
<dbReference type="AlphaFoldDB" id="A0AA38WQP6"/>
<dbReference type="PANTHER" id="PTHR48258">
    <property type="entry name" value="DUF4218 DOMAIN-CONTAINING PROTEIN-RELATED"/>
    <property type="match status" value="1"/>
</dbReference>
<organism evidence="3 4">
    <name type="scientific">Centaurea solstitialis</name>
    <name type="common">yellow star-thistle</name>
    <dbReference type="NCBI Taxonomy" id="347529"/>
    <lineage>
        <taxon>Eukaryota</taxon>
        <taxon>Viridiplantae</taxon>
        <taxon>Streptophyta</taxon>
        <taxon>Embryophyta</taxon>
        <taxon>Tracheophyta</taxon>
        <taxon>Spermatophyta</taxon>
        <taxon>Magnoliopsida</taxon>
        <taxon>eudicotyledons</taxon>
        <taxon>Gunneridae</taxon>
        <taxon>Pentapetalae</taxon>
        <taxon>asterids</taxon>
        <taxon>campanulids</taxon>
        <taxon>Asterales</taxon>
        <taxon>Asteraceae</taxon>
        <taxon>Carduoideae</taxon>
        <taxon>Cardueae</taxon>
        <taxon>Centaureinae</taxon>
        <taxon>Centaurea</taxon>
    </lineage>
</organism>
<protein>
    <recommendedName>
        <fullName evidence="2">DUF4218 domain-containing protein</fullName>
    </recommendedName>
</protein>
<dbReference type="Pfam" id="PF13960">
    <property type="entry name" value="DUF4218"/>
    <property type="match status" value="1"/>
</dbReference>
<evidence type="ECO:0000259" key="2">
    <source>
        <dbReference type="Pfam" id="PF13960"/>
    </source>
</evidence>
<proteinExistence type="predicted"/>